<organism evidence="1 2">
    <name type="scientific">Triticum urartu</name>
    <name type="common">Red wild einkorn</name>
    <name type="synonym">Crithodium urartu</name>
    <dbReference type="NCBI Taxonomy" id="4572"/>
    <lineage>
        <taxon>Eukaryota</taxon>
        <taxon>Viridiplantae</taxon>
        <taxon>Streptophyta</taxon>
        <taxon>Embryophyta</taxon>
        <taxon>Tracheophyta</taxon>
        <taxon>Spermatophyta</taxon>
        <taxon>Magnoliopsida</taxon>
        <taxon>Liliopsida</taxon>
        <taxon>Poales</taxon>
        <taxon>Poaceae</taxon>
        <taxon>BOP clade</taxon>
        <taxon>Pooideae</taxon>
        <taxon>Triticodae</taxon>
        <taxon>Triticeae</taxon>
        <taxon>Triticinae</taxon>
        <taxon>Triticum</taxon>
    </lineage>
</organism>
<dbReference type="PANTHER" id="PTHR47906">
    <property type="entry name" value="OSJNBB0050O03.9 PROTEIN-RELATED"/>
    <property type="match status" value="1"/>
</dbReference>
<reference evidence="2" key="1">
    <citation type="journal article" date="2013" name="Nature">
        <title>Draft genome of the wheat A-genome progenitor Triticum urartu.</title>
        <authorList>
            <person name="Ling H.Q."/>
            <person name="Zhao S."/>
            <person name="Liu D."/>
            <person name="Wang J."/>
            <person name="Sun H."/>
            <person name="Zhang C."/>
            <person name="Fan H."/>
            <person name="Li D."/>
            <person name="Dong L."/>
            <person name="Tao Y."/>
            <person name="Gao C."/>
            <person name="Wu H."/>
            <person name="Li Y."/>
            <person name="Cui Y."/>
            <person name="Guo X."/>
            <person name="Zheng S."/>
            <person name="Wang B."/>
            <person name="Yu K."/>
            <person name="Liang Q."/>
            <person name="Yang W."/>
            <person name="Lou X."/>
            <person name="Chen J."/>
            <person name="Feng M."/>
            <person name="Jian J."/>
            <person name="Zhang X."/>
            <person name="Luo G."/>
            <person name="Jiang Y."/>
            <person name="Liu J."/>
            <person name="Wang Z."/>
            <person name="Sha Y."/>
            <person name="Zhang B."/>
            <person name="Wu H."/>
            <person name="Tang D."/>
            <person name="Shen Q."/>
            <person name="Xue P."/>
            <person name="Zou S."/>
            <person name="Wang X."/>
            <person name="Liu X."/>
            <person name="Wang F."/>
            <person name="Yang Y."/>
            <person name="An X."/>
            <person name="Dong Z."/>
            <person name="Zhang K."/>
            <person name="Zhang X."/>
            <person name="Luo M.C."/>
            <person name="Dvorak J."/>
            <person name="Tong Y."/>
            <person name="Wang J."/>
            <person name="Yang H."/>
            <person name="Li Z."/>
            <person name="Wang D."/>
            <person name="Zhang A."/>
            <person name="Wang J."/>
        </authorList>
    </citation>
    <scope>NUCLEOTIDE SEQUENCE</scope>
    <source>
        <strain evidence="2">cv. G1812</strain>
    </source>
</reference>
<evidence type="ECO:0000313" key="2">
    <source>
        <dbReference type="Proteomes" id="UP000015106"/>
    </source>
</evidence>
<dbReference type="PANTHER" id="PTHR47906:SF7">
    <property type="entry name" value="OS05G0203500 PROTEIN"/>
    <property type="match status" value="1"/>
</dbReference>
<sequence length="96" mass="11236">MLSLFPCSVITIYVMYHLVVHKMDEAERNMNSKGKECKGDKNARAKAINWHVAISELLLDRYIEKKIEMPPKAVFKKMHHTTCIAAINKKYIWLFL</sequence>
<dbReference type="Proteomes" id="UP000015106">
    <property type="component" value="Chromosome 1"/>
</dbReference>
<proteinExistence type="predicted"/>
<dbReference type="Gramene" id="TuG1812G0100002846.01.T01">
    <property type="protein sequence ID" value="TuG1812G0100002846.01.T01.cds344038"/>
    <property type="gene ID" value="TuG1812G0100002846.01"/>
</dbReference>
<accession>A0A8R7K0L1</accession>
<reference evidence="1" key="2">
    <citation type="submission" date="2018-03" db="EMBL/GenBank/DDBJ databases">
        <title>The Triticum urartu genome reveals the dynamic nature of wheat genome evolution.</title>
        <authorList>
            <person name="Ling H."/>
            <person name="Ma B."/>
            <person name="Shi X."/>
            <person name="Liu H."/>
            <person name="Dong L."/>
            <person name="Sun H."/>
            <person name="Cao Y."/>
            <person name="Gao Q."/>
            <person name="Zheng S."/>
            <person name="Li Y."/>
            <person name="Yu Y."/>
            <person name="Du H."/>
            <person name="Qi M."/>
            <person name="Li Y."/>
            <person name="Yu H."/>
            <person name="Cui Y."/>
            <person name="Wang N."/>
            <person name="Chen C."/>
            <person name="Wu H."/>
            <person name="Zhao Y."/>
            <person name="Zhang J."/>
            <person name="Li Y."/>
            <person name="Zhou W."/>
            <person name="Zhang B."/>
            <person name="Hu W."/>
            <person name="Eijk M."/>
            <person name="Tang J."/>
            <person name="Witsenboer H."/>
            <person name="Zhao S."/>
            <person name="Li Z."/>
            <person name="Zhang A."/>
            <person name="Wang D."/>
            <person name="Liang C."/>
        </authorList>
    </citation>
    <scope>NUCLEOTIDE SEQUENCE [LARGE SCALE GENOMIC DNA]</scope>
    <source>
        <strain evidence="1">cv. G1812</strain>
    </source>
</reference>
<name>A0A8R7K0L1_TRIUA</name>
<reference evidence="1" key="3">
    <citation type="submission" date="2022-06" db="UniProtKB">
        <authorList>
            <consortium name="EnsemblPlants"/>
        </authorList>
    </citation>
    <scope>IDENTIFICATION</scope>
</reference>
<protein>
    <submittedName>
        <fullName evidence="1">Uncharacterized protein</fullName>
    </submittedName>
</protein>
<dbReference type="EnsemblPlants" id="TuG1812G0100002846.01.T01">
    <property type="protein sequence ID" value="TuG1812G0100002846.01.T01.cds344038"/>
    <property type="gene ID" value="TuG1812G0100002846.01"/>
</dbReference>
<evidence type="ECO:0000313" key="1">
    <source>
        <dbReference type="EnsemblPlants" id="TuG1812G0100002846.01.T01.cds344038"/>
    </source>
</evidence>
<dbReference type="AlphaFoldDB" id="A0A8R7K0L1"/>
<keyword evidence="2" id="KW-1185">Reference proteome</keyword>